<dbReference type="Gramene" id="CMG052CT">
    <property type="protein sequence ID" value="CMG052CT"/>
    <property type="gene ID" value="CMG052C"/>
</dbReference>
<dbReference type="InterPro" id="IPR009057">
    <property type="entry name" value="Homeodomain-like_sf"/>
</dbReference>
<dbReference type="PANTHER" id="PTHR46621">
    <property type="entry name" value="SNRNA-ACTIVATING PROTEIN COMPLEX SUBUNIT 4"/>
    <property type="match status" value="1"/>
</dbReference>
<feature type="domain" description="Myb-like" evidence="5">
    <location>
        <begin position="68"/>
        <end position="120"/>
    </location>
</feature>
<feature type="domain" description="HTH myb-type" evidence="6">
    <location>
        <begin position="71"/>
        <end position="124"/>
    </location>
</feature>
<dbReference type="AlphaFoldDB" id="M1VG35"/>
<dbReference type="HOGENOM" id="CLU_722329_0_0_1"/>
<feature type="domain" description="HTH myb-type" evidence="6">
    <location>
        <begin position="126"/>
        <end position="155"/>
    </location>
</feature>
<evidence type="ECO:0000259" key="5">
    <source>
        <dbReference type="PROSITE" id="PS50090"/>
    </source>
</evidence>
<dbReference type="GeneID" id="16993160"/>
<dbReference type="Pfam" id="PF00249">
    <property type="entry name" value="Myb_DNA-binding"/>
    <property type="match status" value="1"/>
</dbReference>
<dbReference type="Pfam" id="PF13921">
    <property type="entry name" value="Myb_DNA-bind_6"/>
    <property type="match status" value="2"/>
</dbReference>
<keyword evidence="2" id="KW-0238">DNA-binding</keyword>
<dbReference type="GO" id="GO:0001006">
    <property type="term" value="F:RNA polymerase III type 3 promoter sequence-specific DNA binding"/>
    <property type="evidence" value="ECO:0007669"/>
    <property type="project" value="TreeGrafter"/>
</dbReference>
<keyword evidence="3" id="KW-0804">Transcription</keyword>
<dbReference type="EMBL" id="AP006489">
    <property type="protein sequence ID" value="BAM79578.1"/>
    <property type="molecule type" value="Genomic_DNA"/>
</dbReference>
<keyword evidence="1" id="KW-0805">Transcription regulation</keyword>
<evidence type="ECO:0000256" key="1">
    <source>
        <dbReference type="ARBA" id="ARBA00023015"/>
    </source>
</evidence>
<dbReference type="SUPFAM" id="SSF46689">
    <property type="entry name" value="Homeodomain-like"/>
    <property type="match status" value="3"/>
</dbReference>
<evidence type="ECO:0000313" key="8">
    <source>
        <dbReference type="Proteomes" id="UP000007014"/>
    </source>
</evidence>
<dbReference type="PROSITE" id="PS51294">
    <property type="entry name" value="HTH_MYB"/>
    <property type="match status" value="4"/>
</dbReference>
<dbReference type="PANTHER" id="PTHR46621:SF1">
    <property type="entry name" value="SNRNA-ACTIVATING PROTEIN COMPLEX SUBUNIT 4"/>
    <property type="match status" value="1"/>
</dbReference>
<dbReference type="GO" id="GO:0042796">
    <property type="term" value="P:snRNA transcription by RNA polymerase III"/>
    <property type="evidence" value="ECO:0007669"/>
    <property type="project" value="TreeGrafter"/>
</dbReference>
<dbReference type="Proteomes" id="UP000007014">
    <property type="component" value="Chromosome 7"/>
</dbReference>
<sequence length="383" mass="44504">MTWLLRRPGLCWGVHGHGLELLRSRLLESTKTRPLLVSAAAWLQSKSRLCTTPGAASEPTAQTTVIPRNEWTPEEDKLLQTLVERHGPRWALIAKELNCLLKKGLERSPSSCAMRYKRTLNPSILRNPWTPEEDATILKLYREIGPRWAEIARRMATLVQETTDSTASSKIYQRTDKQILDRFREKLNPQRKSTRWTYAEDQQLKALVKEQGPGRWTAIAAKLPGRTAKDCQLHWRRCLDPRISRSSWTIEEDEKLKMLVSRHGRRWALISKLMGNRSDIQCMHRWSSKLDPSIRRGPWTPLEDQALIEAYAAWQKNTIREASIRQLRIRGHRNVWIWAARAVPELHGRSSSQCRQRFMQLAASRKLPQELLKDNRHENRATS</sequence>
<reference evidence="7 8" key="1">
    <citation type="journal article" date="2004" name="Nature">
        <title>Genome sequence of the ultrasmall unicellular red alga Cyanidioschyzon merolae 10D.</title>
        <authorList>
            <person name="Matsuzaki M."/>
            <person name="Misumi O."/>
            <person name="Shin-i T."/>
            <person name="Maruyama S."/>
            <person name="Takahara M."/>
            <person name="Miyagishima S."/>
            <person name="Mori T."/>
            <person name="Nishida K."/>
            <person name="Yagisawa F."/>
            <person name="Nishida K."/>
            <person name="Yoshida Y."/>
            <person name="Nishimura Y."/>
            <person name="Nakao S."/>
            <person name="Kobayashi T."/>
            <person name="Momoyama Y."/>
            <person name="Higashiyama T."/>
            <person name="Minoda A."/>
            <person name="Sano M."/>
            <person name="Nomoto H."/>
            <person name="Oishi K."/>
            <person name="Hayashi H."/>
            <person name="Ohta F."/>
            <person name="Nishizaka S."/>
            <person name="Haga S."/>
            <person name="Miura S."/>
            <person name="Morishita T."/>
            <person name="Kabeya Y."/>
            <person name="Terasawa K."/>
            <person name="Suzuki Y."/>
            <person name="Ishii Y."/>
            <person name="Asakawa S."/>
            <person name="Takano H."/>
            <person name="Ohta N."/>
            <person name="Kuroiwa H."/>
            <person name="Tanaka K."/>
            <person name="Shimizu N."/>
            <person name="Sugano S."/>
            <person name="Sato N."/>
            <person name="Nozaki H."/>
            <person name="Ogasawara N."/>
            <person name="Kohara Y."/>
            <person name="Kuroiwa T."/>
        </authorList>
    </citation>
    <scope>NUCLEOTIDE SEQUENCE [LARGE SCALE GENOMIC DNA]</scope>
    <source>
        <strain evidence="7 8">10D</strain>
    </source>
</reference>
<feature type="domain" description="Myb-like" evidence="5">
    <location>
        <begin position="291"/>
        <end position="362"/>
    </location>
</feature>
<feature type="domain" description="Myb-like" evidence="5">
    <location>
        <begin position="240"/>
        <end position="290"/>
    </location>
</feature>
<organism evidence="7 8">
    <name type="scientific">Cyanidioschyzon merolae (strain NIES-3377 / 10D)</name>
    <name type="common">Unicellular red alga</name>
    <dbReference type="NCBI Taxonomy" id="280699"/>
    <lineage>
        <taxon>Eukaryota</taxon>
        <taxon>Rhodophyta</taxon>
        <taxon>Bangiophyceae</taxon>
        <taxon>Cyanidiales</taxon>
        <taxon>Cyanidiaceae</taxon>
        <taxon>Cyanidioschyzon</taxon>
    </lineage>
</organism>
<dbReference type="CDD" id="cd00167">
    <property type="entry name" value="SANT"/>
    <property type="match status" value="4"/>
</dbReference>
<dbReference type="RefSeq" id="XP_005535864.1">
    <property type="nucleotide sequence ID" value="XM_005535807.1"/>
</dbReference>
<accession>M1VG35</accession>
<feature type="domain" description="HTH myb-type" evidence="6">
    <location>
        <begin position="188"/>
        <end position="239"/>
    </location>
</feature>
<keyword evidence="4" id="KW-0539">Nucleus</keyword>
<dbReference type="GO" id="GO:0042795">
    <property type="term" value="P:snRNA transcription by RNA polymerase II"/>
    <property type="evidence" value="ECO:0007669"/>
    <property type="project" value="TreeGrafter"/>
</dbReference>
<dbReference type="GO" id="GO:0000978">
    <property type="term" value="F:RNA polymerase II cis-regulatory region sequence-specific DNA binding"/>
    <property type="evidence" value="ECO:0007669"/>
    <property type="project" value="TreeGrafter"/>
</dbReference>
<feature type="domain" description="Myb-like" evidence="5">
    <location>
        <begin position="188"/>
        <end position="239"/>
    </location>
</feature>
<evidence type="ECO:0000256" key="2">
    <source>
        <dbReference type="ARBA" id="ARBA00023125"/>
    </source>
</evidence>
<reference evidence="7 8" key="2">
    <citation type="journal article" date="2007" name="BMC Biol.">
        <title>A 100%-complete sequence reveals unusually simple genomic features in the hot-spring red alga Cyanidioschyzon merolae.</title>
        <authorList>
            <person name="Nozaki H."/>
            <person name="Takano H."/>
            <person name="Misumi O."/>
            <person name="Terasawa K."/>
            <person name="Matsuzaki M."/>
            <person name="Maruyama S."/>
            <person name="Nishida K."/>
            <person name="Yagisawa F."/>
            <person name="Yoshida Y."/>
            <person name="Fujiwara T."/>
            <person name="Takio S."/>
            <person name="Tamura K."/>
            <person name="Chung S.J."/>
            <person name="Nakamura S."/>
            <person name="Kuroiwa H."/>
            <person name="Tanaka K."/>
            <person name="Sato N."/>
            <person name="Kuroiwa T."/>
        </authorList>
    </citation>
    <scope>NUCLEOTIDE SEQUENCE [LARGE SCALE GENOMIC DNA]</scope>
    <source>
        <strain evidence="7 8">10D</strain>
    </source>
</reference>
<feature type="domain" description="Myb-like" evidence="5">
    <location>
        <begin position="121"/>
        <end position="187"/>
    </location>
</feature>
<evidence type="ECO:0000256" key="4">
    <source>
        <dbReference type="ARBA" id="ARBA00023242"/>
    </source>
</evidence>
<dbReference type="PROSITE" id="PS50090">
    <property type="entry name" value="MYB_LIKE"/>
    <property type="match status" value="5"/>
</dbReference>
<keyword evidence="8" id="KW-1185">Reference proteome</keyword>
<dbReference type="SMART" id="SM00717">
    <property type="entry name" value="SANT"/>
    <property type="match status" value="5"/>
</dbReference>
<dbReference type="InterPro" id="IPR051575">
    <property type="entry name" value="Myb-like_DNA-bd"/>
</dbReference>
<evidence type="ECO:0000313" key="7">
    <source>
        <dbReference type="EMBL" id="BAM79578.1"/>
    </source>
</evidence>
<dbReference type="OMA" id="WLFIASQ"/>
<dbReference type="KEGG" id="cme:CYME_CMG052C"/>
<dbReference type="GO" id="GO:0019185">
    <property type="term" value="C:snRNA-activating protein complex"/>
    <property type="evidence" value="ECO:0007669"/>
    <property type="project" value="TreeGrafter"/>
</dbReference>
<dbReference type="Gene3D" id="1.10.10.60">
    <property type="entry name" value="Homeodomain-like"/>
    <property type="match status" value="5"/>
</dbReference>
<evidence type="ECO:0000256" key="3">
    <source>
        <dbReference type="ARBA" id="ARBA00023163"/>
    </source>
</evidence>
<name>M1VG35_CYAM1</name>
<dbReference type="OrthoDB" id="2143914at2759"/>
<dbReference type="eggNOG" id="KOG0048">
    <property type="taxonomic scope" value="Eukaryota"/>
</dbReference>
<gene>
    <name evidence="7" type="ORF">CYME_CMG052C</name>
</gene>
<dbReference type="InterPro" id="IPR017930">
    <property type="entry name" value="Myb_dom"/>
</dbReference>
<dbReference type="InterPro" id="IPR001005">
    <property type="entry name" value="SANT/Myb"/>
</dbReference>
<feature type="domain" description="HTH myb-type" evidence="6">
    <location>
        <begin position="240"/>
        <end position="294"/>
    </location>
</feature>
<evidence type="ECO:0000259" key="6">
    <source>
        <dbReference type="PROSITE" id="PS51294"/>
    </source>
</evidence>
<proteinExistence type="predicted"/>
<protein>
    <submittedName>
        <fullName evidence="7">MYB-related protein</fullName>
    </submittedName>
</protein>